<dbReference type="GO" id="GO:0007131">
    <property type="term" value="P:reciprocal meiotic recombination"/>
    <property type="evidence" value="ECO:0007669"/>
    <property type="project" value="TreeGrafter"/>
</dbReference>
<keyword evidence="10" id="KW-1185">Reference proteome</keyword>
<evidence type="ECO:0000256" key="5">
    <source>
        <dbReference type="ARBA" id="ARBA00023204"/>
    </source>
</evidence>
<dbReference type="GO" id="GO:0008821">
    <property type="term" value="F:crossover junction DNA endonuclease activity"/>
    <property type="evidence" value="ECO:0007669"/>
    <property type="project" value="TreeGrafter"/>
</dbReference>
<keyword evidence="3" id="KW-0227">DNA damage</keyword>
<dbReference type="Gene3D" id="3.40.50.300">
    <property type="entry name" value="P-loop containing nucleotide triphosphate hydrolases"/>
    <property type="match status" value="1"/>
</dbReference>
<evidence type="ECO:0000313" key="9">
    <source>
        <dbReference type="EMBL" id="KAK9883607.1"/>
    </source>
</evidence>
<keyword evidence="5" id="KW-0234">DNA repair</keyword>
<dbReference type="PANTHER" id="PTHR46239:SF1">
    <property type="entry name" value="DNA REPAIR PROTEIN RAD51 HOMOLOG 3"/>
    <property type="match status" value="1"/>
</dbReference>
<dbReference type="InterPro" id="IPR027417">
    <property type="entry name" value="P-loop_NTPase"/>
</dbReference>
<evidence type="ECO:0000256" key="4">
    <source>
        <dbReference type="ARBA" id="ARBA00022840"/>
    </source>
</evidence>
<sequence length="187" mass="20964">MSILQNISSLNISSDILKSIIDKGYHTVHDVSCSEIGSSLNIEELTRIPETKTALQLLEDVASKKCVNSFIKSLDELLHGILKIGLITEFVGLPGSGRTQLCLHFSISAQIIENIPSGETVYISTNMKFSVSKLKEIAKNYIRQCEYFKTSTIDSILKRIHYVDVITLADLQILLNNFELFLEQQKT</sequence>
<dbReference type="EMBL" id="JARQZJ010000091">
    <property type="protein sequence ID" value="KAK9883607.1"/>
    <property type="molecule type" value="Genomic_DNA"/>
</dbReference>
<comment type="subcellular location">
    <subcellularLocation>
        <location evidence="1">Nucleus</location>
    </subcellularLocation>
</comment>
<dbReference type="InterPro" id="IPR013632">
    <property type="entry name" value="Rad51_C"/>
</dbReference>
<feature type="domain" description="RecA family profile 1" evidence="8">
    <location>
        <begin position="63"/>
        <end position="187"/>
    </location>
</feature>
<dbReference type="GO" id="GO:0005657">
    <property type="term" value="C:replication fork"/>
    <property type="evidence" value="ECO:0007669"/>
    <property type="project" value="TreeGrafter"/>
</dbReference>
<dbReference type="GO" id="GO:0140664">
    <property type="term" value="F:ATP-dependent DNA damage sensor activity"/>
    <property type="evidence" value="ECO:0007669"/>
    <property type="project" value="InterPro"/>
</dbReference>
<keyword evidence="6" id="KW-0539">Nucleus</keyword>
<dbReference type="PROSITE" id="PS50162">
    <property type="entry name" value="RECA_2"/>
    <property type="match status" value="1"/>
</dbReference>
<evidence type="ECO:0000256" key="3">
    <source>
        <dbReference type="ARBA" id="ARBA00022763"/>
    </source>
</evidence>
<evidence type="ECO:0000313" key="10">
    <source>
        <dbReference type="Proteomes" id="UP001431783"/>
    </source>
</evidence>
<protein>
    <recommendedName>
        <fullName evidence="7">DNA repair protein RAD51 homolog 3</fullName>
    </recommendedName>
</protein>
<proteinExistence type="predicted"/>
<dbReference type="GO" id="GO:0000707">
    <property type="term" value="P:meiotic DNA recombinase assembly"/>
    <property type="evidence" value="ECO:0007669"/>
    <property type="project" value="TreeGrafter"/>
</dbReference>
<organism evidence="9 10">
    <name type="scientific">Henosepilachna vigintioctopunctata</name>
    <dbReference type="NCBI Taxonomy" id="420089"/>
    <lineage>
        <taxon>Eukaryota</taxon>
        <taxon>Metazoa</taxon>
        <taxon>Ecdysozoa</taxon>
        <taxon>Arthropoda</taxon>
        <taxon>Hexapoda</taxon>
        <taxon>Insecta</taxon>
        <taxon>Pterygota</taxon>
        <taxon>Neoptera</taxon>
        <taxon>Endopterygota</taxon>
        <taxon>Coleoptera</taxon>
        <taxon>Polyphaga</taxon>
        <taxon>Cucujiformia</taxon>
        <taxon>Coccinelloidea</taxon>
        <taxon>Coccinellidae</taxon>
        <taxon>Epilachninae</taxon>
        <taxon>Epilachnini</taxon>
        <taxon>Henosepilachna</taxon>
    </lineage>
</organism>
<dbReference type="PANTHER" id="PTHR46239">
    <property type="entry name" value="DNA REPAIR PROTEIN RAD51 HOMOLOG 3 RAD51C"/>
    <property type="match status" value="1"/>
</dbReference>
<dbReference type="GO" id="GO:0005524">
    <property type="term" value="F:ATP binding"/>
    <property type="evidence" value="ECO:0007669"/>
    <property type="project" value="UniProtKB-KW"/>
</dbReference>
<comment type="caution">
    <text evidence="9">The sequence shown here is derived from an EMBL/GenBank/DDBJ whole genome shotgun (WGS) entry which is preliminary data.</text>
</comment>
<keyword evidence="4" id="KW-0067">ATP-binding</keyword>
<dbReference type="InterPro" id="IPR052093">
    <property type="entry name" value="HR_Repair_Mediator"/>
</dbReference>
<dbReference type="Pfam" id="PF08423">
    <property type="entry name" value="Rad51"/>
    <property type="match status" value="1"/>
</dbReference>
<dbReference type="Proteomes" id="UP001431783">
    <property type="component" value="Unassembled WGS sequence"/>
</dbReference>
<evidence type="ECO:0000256" key="1">
    <source>
        <dbReference type="ARBA" id="ARBA00004123"/>
    </source>
</evidence>
<accession>A0AAW1UUD8</accession>
<dbReference type="SUPFAM" id="SSF52540">
    <property type="entry name" value="P-loop containing nucleoside triphosphate hydrolases"/>
    <property type="match status" value="1"/>
</dbReference>
<reference evidence="9 10" key="1">
    <citation type="submission" date="2023-03" db="EMBL/GenBank/DDBJ databases">
        <title>Genome insight into feeding habits of ladybird beetles.</title>
        <authorList>
            <person name="Li H.-S."/>
            <person name="Huang Y.-H."/>
            <person name="Pang H."/>
        </authorList>
    </citation>
    <scope>NUCLEOTIDE SEQUENCE [LARGE SCALE GENOMIC DNA]</scope>
    <source>
        <strain evidence="9">SYSU_2023b</strain>
        <tissue evidence="9">Whole body</tissue>
    </source>
</reference>
<evidence type="ECO:0000256" key="7">
    <source>
        <dbReference type="ARBA" id="ARBA00040674"/>
    </source>
</evidence>
<keyword evidence="2" id="KW-0547">Nucleotide-binding</keyword>
<name>A0AAW1UUD8_9CUCU</name>
<evidence type="ECO:0000256" key="2">
    <source>
        <dbReference type="ARBA" id="ARBA00022741"/>
    </source>
</evidence>
<dbReference type="GO" id="GO:0033063">
    <property type="term" value="C:Rad51B-Rad51C-Rad51D-XRCC2 complex"/>
    <property type="evidence" value="ECO:0007669"/>
    <property type="project" value="TreeGrafter"/>
</dbReference>
<gene>
    <name evidence="9" type="ORF">WA026_001782</name>
</gene>
<evidence type="ECO:0000259" key="8">
    <source>
        <dbReference type="PROSITE" id="PS50162"/>
    </source>
</evidence>
<evidence type="ECO:0000256" key="6">
    <source>
        <dbReference type="ARBA" id="ARBA00023242"/>
    </source>
</evidence>
<dbReference type="AlphaFoldDB" id="A0AAW1UUD8"/>
<dbReference type="GO" id="GO:0000400">
    <property type="term" value="F:four-way junction DNA binding"/>
    <property type="evidence" value="ECO:0007669"/>
    <property type="project" value="TreeGrafter"/>
</dbReference>
<dbReference type="InterPro" id="IPR020588">
    <property type="entry name" value="RecA_ATP-bd"/>
</dbReference>
<dbReference type="GO" id="GO:0033065">
    <property type="term" value="C:Rad51C-XRCC3 complex"/>
    <property type="evidence" value="ECO:0007669"/>
    <property type="project" value="TreeGrafter"/>
</dbReference>